<organism evidence="1 2">
    <name type="scientific">Agrobacterium genomosp. 2 str. CFBP 5494</name>
    <dbReference type="NCBI Taxonomy" id="1183436"/>
    <lineage>
        <taxon>Bacteria</taxon>
        <taxon>Pseudomonadati</taxon>
        <taxon>Pseudomonadota</taxon>
        <taxon>Alphaproteobacteria</taxon>
        <taxon>Hyphomicrobiales</taxon>
        <taxon>Rhizobiaceae</taxon>
        <taxon>Rhizobium/Agrobacterium group</taxon>
        <taxon>Agrobacterium</taxon>
        <taxon>Agrobacterium tumefaciens complex</taxon>
    </lineage>
</organism>
<evidence type="ECO:0000313" key="1">
    <source>
        <dbReference type="EMBL" id="CUW95146.1"/>
    </source>
</evidence>
<reference evidence="1 2" key="1">
    <citation type="submission" date="2016-01" db="EMBL/GenBank/DDBJ databases">
        <authorList>
            <person name="Regsiter A."/>
            <person name="william w."/>
        </authorList>
    </citation>
    <scope>NUCLEOTIDE SEQUENCE [LARGE SCALE GENOMIC DNA]</scope>
    <source>
        <strain evidence="1 2">CFBP 5494</strain>
    </source>
</reference>
<accession>A0A9W5F1M1</accession>
<dbReference type="Proteomes" id="UP000191933">
    <property type="component" value="Unassembled WGS sequence"/>
</dbReference>
<proteinExistence type="predicted"/>
<gene>
    <name evidence="1" type="ORF">AGR2A_Lc150003</name>
</gene>
<dbReference type="EMBL" id="FBVY01000027">
    <property type="protein sequence ID" value="CUW95146.1"/>
    <property type="molecule type" value="Genomic_DNA"/>
</dbReference>
<dbReference type="AlphaFoldDB" id="A0A9W5F1M1"/>
<comment type="caution">
    <text evidence="1">The sequence shown here is derived from an EMBL/GenBank/DDBJ whole genome shotgun (WGS) entry which is preliminary data.</text>
</comment>
<evidence type="ECO:0000313" key="2">
    <source>
        <dbReference type="Proteomes" id="UP000191933"/>
    </source>
</evidence>
<protein>
    <submittedName>
        <fullName evidence="1">Uncharacterized protein</fullName>
    </submittedName>
</protein>
<name>A0A9W5F1M1_9HYPH</name>
<sequence>MLRFFAPLLPPGGDGPVRIVIRLTDWRKVTSRTAAVLTDLSTALAMPWDEMLRWYIEADAIYKETWDRRR</sequence>
<keyword evidence="2" id="KW-1185">Reference proteome</keyword>